<dbReference type="GO" id="GO:0051996">
    <property type="term" value="F:squalene synthase [NAD(P)H] activity"/>
    <property type="evidence" value="ECO:0007669"/>
    <property type="project" value="InterPro"/>
</dbReference>
<protein>
    <submittedName>
        <fullName evidence="1">Squalene synthase HpnC</fullName>
    </submittedName>
</protein>
<dbReference type="GO" id="GO:0004311">
    <property type="term" value="F:geranylgeranyl diphosphate synthase activity"/>
    <property type="evidence" value="ECO:0007669"/>
    <property type="project" value="InterPro"/>
</dbReference>
<name>A0A1I4SQH0_9BURK</name>
<dbReference type="InterPro" id="IPR002060">
    <property type="entry name" value="Squ/phyt_synthse"/>
</dbReference>
<dbReference type="RefSeq" id="WP_093390306.1">
    <property type="nucleotide sequence ID" value="NZ_FOTW01000027.1"/>
</dbReference>
<dbReference type="SFLD" id="SFLDG01018">
    <property type="entry name" value="Squalene/Phytoene_Synthase_Lik"/>
    <property type="match status" value="1"/>
</dbReference>
<dbReference type="PANTHER" id="PTHR31480">
    <property type="entry name" value="BIFUNCTIONAL LYCOPENE CYCLASE/PHYTOENE SYNTHASE"/>
    <property type="match status" value="1"/>
</dbReference>
<dbReference type="GO" id="GO:0016114">
    <property type="term" value="P:terpenoid biosynthetic process"/>
    <property type="evidence" value="ECO:0007669"/>
    <property type="project" value="UniProtKB-ARBA"/>
</dbReference>
<dbReference type="OrthoDB" id="9807580at2"/>
<dbReference type="InterPro" id="IPR044843">
    <property type="entry name" value="Trans_IPPS_bact-type"/>
</dbReference>
<keyword evidence="2" id="KW-1185">Reference proteome</keyword>
<gene>
    <name evidence="1" type="ORF">SAMN02982985_04879</name>
</gene>
<dbReference type="SUPFAM" id="SSF48576">
    <property type="entry name" value="Terpenoid synthases"/>
    <property type="match status" value="1"/>
</dbReference>
<reference evidence="1 2" key="1">
    <citation type="submission" date="2016-10" db="EMBL/GenBank/DDBJ databases">
        <authorList>
            <person name="de Groot N.N."/>
        </authorList>
    </citation>
    <scope>NUCLEOTIDE SEQUENCE [LARGE SCALE GENOMIC DNA]</scope>
    <source>
        <strain evidence="1 2">ATCC 43154</strain>
    </source>
</reference>
<dbReference type="STRING" id="758825.SAMN02982985_04879"/>
<dbReference type="InterPro" id="IPR008949">
    <property type="entry name" value="Isoprenoid_synthase_dom_sf"/>
</dbReference>
<dbReference type="InterPro" id="IPR017827">
    <property type="entry name" value="HSQ_synthase_HpnC"/>
</dbReference>
<dbReference type="EMBL" id="FOTW01000027">
    <property type="protein sequence ID" value="SFM66570.1"/>
    <property type="molecule type" value="Genomic_DNA"/>
</dbReference>
<organism evidence="1 2">
    <name type="scientific">Rugamonas rubra</name>
    <dbReference type="NCBI Taxonomy" id="758825"/>
    <lineage>
        <taxon>Bacteria</taxon>
        <taxon>Pseudomonadati</taxon>
        <taxon>Pseudomonadota</taxon>
        <taxon>Betaproteobacteria</taxon>
        <taxon>Burkholderiales</taxon>
        <taxon>Oxalobacteraceae</taxon>
        <taxon>Telluria group</taxon>
        <taxon>Rugamonas</taxon>
    </lineage>
</organism>
<dbReference type="InterPro" id="IPR033904">
    <property type="entry name" value="Trans_IPPS_HH"/>
</dbReference>
<dbReference type="Proteomes" id="UP000199470">
    <property type="component" value="Unassembled WGS sequence"/>
</dbReference>
<dbReference type="SFLD" id="SFLDS00005">
    <property type="entry name" value="Isoprenoid_Synthase_Type_I"/>
    <property type="match status" value="1"/>
</dbReference>
<accession>A0A1I4SQH0</accession>
<dbReference type="NCBIfam" id="TIGR03464">
    <property type="entry name" value="HpnC"/>
    <property type="match status" value="1"/>
</dbReference>
<dbReference type="Gene3D" id="1.10.600.10">
    <property type="entry name" value="Farnesyl Diphosphate Synthase"/>
    <property type="match status" value="1"/>
</dbReference>
<dbReference type="AlphaFoldDB" id="A0A1I4SQH0"/>
<dbReference type="CDD" id="cd00683">
    <property type="entry name" value="Trans_IPPS_HH"/>
    <property type="match status" value="1"/>
</dbReference>
<dbReference type="Pfam" id="PF00494">
    <property type="entry name" value="SQS_PSY"/>
    <property type="match status" value="1"/>
</dbReference>
<proteinExistence type="predicted"/>
<evidence type="ECO:0000313" key="1">
    <source>
        <dbReference type="EMBL" id="SFM66570.1"/>
    </source>
</evidence>
<evidence type="ECO:0000313" key="2">
    <source>
        <dbReference type="Proteomes" id="UP000199470"/>
    </source>
</evidence>
<sequence length="291" mass="33086">MPVDHYENFPVASILLPRRLRPAVEAIYAFARSADDLADEGDATPEQRLAALAAYEAALDRIERGEPGHDALFERLAGVVAQYQLPLQPMRDLLSAFKQDVVVSRYASYDALLDYCARSANPVGLLMLTLYQQADDENVRDSDAICTALQLINFLQDVAIDLHKERIYLPLEDLNRYAISPAALGHVDARPRWRSMMKFEVERTRALMLSGAPLALRLRGRIGFELRLVVQGGLAILDAIEAVEYDVFRRRPQLVRRDWLRIFWRALRMKSQLKARAKAVQGRVRISQETQ</sequence>
<dbReference type="SFLD" id="SFLDG01212">
    <property type="entry name" value="Phytoene_synthase_like"/>
    <property type="match status" value="1"/>
</dbReference>